<keyword evidence="2" id="KW-1185">Reference proteome</keyword>
<proteinExistence type="predicted"/>
<dbReference type="Gene3D" id="3.40.50.1000">
    <property type="entry name" value="HAD superfamily/HAD-like"/>
    <property type="match status" value="1"/>
</dbReference>
<reference evidence="1 2" key="1">
    <citation type="journal article" date="2019" name="Int. J. Syst. Evol. Microbiol.">
        <title>Capsulimonas corticalis gen. nov., sp. nov., an aerobic capsulated bacterium, of a novel bacterial order, Capsulimonadales ord. nov., of the class Armatimonadia of the phylum Armatimonadetes.</title>
        <authorList>
            <person name="Li J."/>
            <person name="Kudo C."/>
            <person name="Tonouchi A."/>
        </authorList>
    </citation>
    <scope>NUCLEOTIDE SEQUENCE [LARGE SCALE GENOMIC DNA]</scope>
    <source>
        <strain evidence="1 2">AX-7</strain>
    </source>
</reference>
<name>A0A402D357_9BACT</name>
<evidence type="ECO:0000313" key="2">
    <source>
        <dbReference type="Proteomes" id="UP000287394"/>
    </source>
</evidence>
<dbReference type="InterPro" id="IPR023214">
    <property type="entry name" value="HAD_sf"/>
</dbReference>
<accession>A0A402D357</accession>
<gene>
    <name evidence="1" type="ORF">CCAX7_005220</name>
</gene>
<dbReference type="KEGG" id="ccot:CCAX7_005220"/>
<evidence type="ECO:0000313" key="1">
    <source>
        <dbReference type="EMBL" id="BDI28471.1"/>
    </source>
</evidence>
<dbReference type="GO" id="GO:0006281">
    <property type="term" value="P:DNA repair"/>
    <property type="evidence" value="ECO:0007669"/>
    <property type="project" value="TreeGrafter"/>
</dbReference>
<dbReference type="OrthoDB" id="9813612at2"/>
<dbReference type="Proteomes" id="UP000287394">
    <property type="component" value="Chromosome"/>
</dbReference>
<dbReference type="CDD" id="cd01427">
    <property type="entry name" value="HAD_like"/>
    <property type="match status" value="1"/>
</dbReference>
<organism evidence="1 2">
    <name type="scientific">Capsulimonas corticalis</name>
    <dbReference type="NCBI Taxonomy" id="2219043"/>
    <lineage>
        <taxon>Bacteria</taxon>
        <taxon>Bacillati</taxon>
        <taxon>Armatimonadota</taxon>
        <taxon>Armatimonadia</taxon>
        <taxon>Capsulimonadales</taxon>
        <taxon>Capsulimonadaceae</taxon>
        <taxon>Capsulimonas</taxon>
    </lineage>
</organism>
<protein>
    <submittedName>
        <fullName evidence="1">Haloacid dehalogenase</fullName>
    </submittedName>
</protein>
<dbReference type="EMBL" id="AP025739">
    <property type="protein sequence ID" value="BDI28471.1"/>
    <property type="molecule type" value="Genomic_DNA"/>
</dbReference>
<sequence length="318" mass="35017">MITLSPRAEELRPQLKAILFDMDGVLLDITQSIRVANILAVPFFLRERLGWPVGDDLITSEDIEKFKNAGGFNDDRDLTCAIVLHYIVRGHENPTASPETLSVLQPNLTRYAARIAQRGGGLKAAEDLALEHFTREDKFDIEIQYRKKEISQIFLELFAGEHSERLYGKPAAYYTGPGLVNNDKVIIDPALIPAGRALGVLTGRSREETQFGLELANLIEAIPEAYRVTQKEGFYKPDMRGLKLLLERVGGGPAIYIGDTLDDHKTVARLLAKIPDAPVLSALVLTGPMGAANTGLFKRSGADIVAEDVNEVLRWIAG</sequence>
<dbReference type="InterPro" id="IPR050155">
    <property type="entry name" value="HAD-like_hydrolase_sf"/>
</dbReference>
<dbReference type="SUPFAM" id="SSF56784">
    <property type="entry name" value="HAD-like"/>
    <property type="match status" value="1"/>
</dbReference>
<dbReference type="RefSeq" id="WP_119323936.1">
    <property type="nucleotide sequence ID" value="NZ_AP025739.1"/>
</dbReference>
<dbReference type="GO" id="GO:0008967">
    <property type="term" value="F:phosphoglycolate phosphatase activity"/>
    <property type="evidence" value="ECO:0007669"/>
    <property type="project" value="TreeGrafter"/>
</dbReference>
<dbReference type="PANTHER" id="PTHR43434:SF1">
    <property type="entry name" value="PHOSPHOGLYCOLATE PHOSPHATASE"/>
    <property type="match status" value="1"/>
</dbReference>
<dbReference type="InterPro" id="IPR036412">
    <property type="entry name" value="HAD-like_sf"/>
</dbReference>
<dbReference type="AlphaFoldDB" id="A0A402D357"/>
<dbReference type="PANTHER" id="PTHR43434">
    <property type="entry name" value="PHOSPHOGLYCOLATE PHOSPHATASE"/>
    <property type="match status" value="1"/>
</dbReference>